<keyword evidence="3" id="KW-1185">Reference proteome</keyword>
<gene>
    <name evidence="2" type="ORF">B0A50_05265</name>
</gene>
<comment type="caution">
    <text evidence="2">The sequence shown here is derived from an EMBL/GenBank/DDBJ whole genome shotgun (WGS) entry which is preliminary data.</text>
</comment>
<protein>
    <submittedName>
        <fullName evidence="2">Uncharacterized protein</fullName>
    </submittedName>
</protein>
<proteinExistence type="predicted"/>
<organism evidence="2 3">
    <name type="scientific">Salinomyces thailandicus</name>
    <dbReference type="NCBI Taxonomy" id="706561"/>
    <lineage>
        <taxon>Eukaryota</taxon>
        <taxon>Fungi</taxon>
        <taxon>Dikarya</taxon>
        <taxon>Ascomycota</taxon>
        <taxon>Pezizomycotina</taxon>
        <taxon>Dothideomycetes</taxon>
        <taxon>Dothideomycetidae</taxon>
        <taxon>Mycosphaerellales</taxon>
        <taxon>Teratosphaeriaceae</taxon>
        <taxon>Salinomyces</taxon>
    </lineage>
</organism>
<name>A0A4V5N459_9PEZI</name>
<dbReference type="Proteomes" id="UP000308549">
    <property type="component" value="Unassembled WGS sequence"/>
</dbReference>
<evidence type="ECO:0000256" key="1">
    <source>
        <dbReference type="SAM" id="MobiDB-lite"/>
    </source>
</evidence>
<dbReference type="OrthoDB" id="3926903at2759"/>
<accession>A0A4V5N459</accession>
<evidence type="ECO:0000313" key="2">
    <source>
        <dbReference type="EMBL" id="TKA26429.1"/>
    </source>
</evidence>
<evidence type="ECO:0000313" key="3">
    <source>
        <dbReference type="Proteomes" id="UP000308549"/>
    </source>
</evidence>
<reference evidence="2 3" key="1">
    <citation type="submission" date="2017-03" db="EMBL/GenBank/DDBJ databases">
        <title>Genomes of endolithic fungi from Antarctica.</title>
        <authorList>
            <person name="Coleine C."/>
            <person name="Masonjones S."/>
            <person name="Stajich J.E."/>
        </authorList>
    </citation>
    <scope>NUCLEOTIDE SEQUENCE [LARGE SCALE GENOMIC DNA]</scope>
    <source>
        <strain evidence="2 3">CCFEE 6315</strain>
    </source>
</reference>
<dbReference type="EMBL" id="NAJL01000028">
    <property type="protein sequence ID" value="TKA26429.1"/>
    <property type="molecule type" value="Genomic_DNA"/>
</dbReference>
<feature type="region of interest" description="Disordered" evidence="1">
    <location>
        <begin position="1"/>
        <end position="20"/>
    </location>
</feature>
<dbReference type="AlphaFoldDB" id="A0A4V5N459"/>
<sequence length="141" mass="15929">MEHPPAYTPRALSPLQPLQPRRSAADTRALILGNAAVLRPRRTKDEDIELIVTKRRGIQASAEELVIDQHYAFLVSRKTGELDINIILKGQPRDTVEEALEWMLDRTETVLGQMLVQHGKNINSLAYLEPFHERKVSVQAG</sequence>